<reference evidence="1" key="2">
    <citation type="submission" date="2022-01" db="EMBL/GenBank/DDBJ databases">
        <authorList>
            <person name="Yamashiro T."/>
            <person name="Shiraishi A."/>
            <person name="Satake H."/>
            <person name="Nakayama K."/>
        </authorList>
    </citation>
    <scope>NUCLEOTIDE SEQUENCE</scope>
</reference>
<gene>
    <name evidence="1" type="ORF">Tco_0993368</name>
</gene>
<evidence type="ECO:0000313" key="1">
    <source>
        <dbReference type="EMBL" id="GJT58314.1"/>
    </source>
</evidence>
<evidence type="ECO:0000313" key="2">
    <source>
        <dbReference type="Proteomes" id="UP001151760"/>
    </source>
</evidence>
<accession>A0ABQ5F5J3</accession>
<keyword evidence="2" id="KW-1185">Reference proteome</keyword>
<organism evidence="1 2">
    <name type="scientific">Tanacetum coccineum</name>
    <dbReference type="NCBI Taxonomy" id="301880"/>
    <lineage>
        <taxon>Eukaryota</taxon>
        <taxon>Viridiplantae</taxon>
        <taxon>Streptophyta</taxon>
        <taxon>Embryophyta</taxon>
        <taxon>Tracheophyta</taxon>
        <taxon>Spermatophyta</taxon>
        <taxon>Magnoliopsida</taxon>
        <taxon>eudicotyledons</taxon>
        <taxon>Gunneridae</taxon>
        <taxon>Pentapetalae</taxon>
        <taxon>asterids</taxon>
        <taxon>campanulids</taxon>
        <taxon>Asterales</taxon>
        <taxon>Asteraceae</taxon>
        <taxon>Asteroideae</taxon>
        <taxon>Anthemideae</taxon>
        <taxon>Anthemidinae</taxon>
        <taxon>Tanacetum</taxon>
    </lineage>
</organism>
<dbReference type="EMBL" id="BQNB010017008">
    <property type="protein sequence ID" value="GJT58314.1"/>
    <property type="molecule type" value="Genomic_DNA"/>
</dbReference>
<proteinExistence type="predicted"/>
<reference evidence="1" key="1">
    <citation type="journal article" date="2022" name="Int. J. Mol. Sci.">
        <title>Draft Genome of Tanacetum Coccineum: Genomic Comparison of Closely Related Tanacetum-Family Plants.</title>
        <authorList>
            <person name="Yamashiro T."/>
            <person name="Shiraishi A."/>
            <person name="Nakayama K."/>
            <person name="Satake H."/>
        </authorList>
    </citation>
    <scope>NUCLEOTIDE SEQUENCE</scope>
</reference>
<name>A0ABQ5F5J3_9ASTR</name>
<protein>
    <submittedName>
        <fullName evidence="1">Uncharacterized protein</fullName>
    </submittedName>
</protein>
<comment type="caution">
    <text evidence="1">The sequence shown here is derived from an EMBL/GenBank/DDBJ whole genome shotgun (WGS) entry which is preliminary data.</text>
</comment>
<sequence>MVEKRMRYIGLMRWLDQGVKMRVCVSVCNLNVVRKKVNSEYVAKNVLIGYGRSLDGNEGDIRMVKPGIRIWDYRYSGFEGQMNTCAGWYVEKHDHYLGLGRMSCAWLEVV</sequence>
<dbReference type="Proteomes" id="UP001151760">
    <property type="component" value="Unassembled WGS sequence"/>
</dbReference>